<dbReference type="Proteomes" id="UP000287352">
    <property type="component" value="Unassembled WGS sequence"/>
</dbReference>
<dbReference type="RefSeq" id="WP_126579947.1">
    <property type="nucleotide sequence ID" value="NZ_BIFR01000001.1"/>
</dbReference>
<dbReference type="GO" id="GO:0008703">
    <property type="term" value="F:5-amino-6-(5-phosphoribosylamino)uracil reductase activity"/>
    <property type="evidence" value="ECO:0007669"/>
    <property type="project" value="InterPro"/>
</dbReference>
<dbReference type="InterPro" id="IPR002734">
    <property type="entry name" value="RibDG_C"/>
</dbReference>
<reference evidence="3" key="1">
    <citation type="submission" date="2018-12" db="EMBL/GenBank/DDBJ databases">
        <title>Tengunoibacter tsumagoiensis gen. nov., sp. nov., Dictyobacter kobayashii sp. nov., D. alpinus sp. nov., and D. joshuensis sp. nov. and description of Dictyobacteraceae fam. nov. within the order Ktedonobacterales isolated from Tengu-no-mugimeshi.</title>
        <authorList>
            <person name="Wang C.M."/>
            <person name="Zheng Y."/>
            <person name="Sakai Y."/>
            <person name="Toyoda A."/>
            <person name="Minakuchi Y."/>
            <person name="Abe K."/>
            <person name="Yokota A."/>
            <person name="Yabe S."/>
        </authorList>
    </citation>
    <scope>NUCLEOTIDE SEQUENCE [LARGE SCALE GENOMIC DNA]</scope>
    <source>
        <strain evidence="3">Uno3</strain>
    </source>
</reference>
<evidence type="ECO:0000259" key="1">
    <source>
        <dbReference type="Pfam" id="PF01872"/>
    </source>
</evidence>
<feature type="domain" description="Bacterial bifunctional deaminase-reductase C-terminal" evidence="1">
    <location>
        <begin position="2"/>
        <end position="184"/>
    </location>
</feature>
<sequence length="195" mass="22128">MRKIIFLIHLSLNGFTSGPNDELGWIAYDRELEQDAHSLHEYTDAVIWGRRTYEGMASYWLSVPGNPESTPAELEHARFLDAATKIVVSRTLERVAWHEAQNTVLIKDHIAEEINAIKQQPGKDIWFLGSTMLARTFMELDLIDEYRININPTVLGEGKALFDGVTRSFPLKLLASKTLQSGVVTLRYEPDRSAK</sequence>
<evidence type="ECO:0000313" key="2">
    <source>
        <dbReference type="EMBL" id="GCE12312.1"/>
    </source>
</evidence>
<dbReference type="EMBL" id="BIFR01000001">
    <property type="protein sequence ID" value="GCE12312.1"/>
    <property type="molecule type" value="Genomic_DNA"/>
</dbReference>
<dbReference type="Pfam" id="PF01872">
    <property type="entry name" value="RibD_C"/>
    <property type="match status" value="1"/>
</dbReference>
<comment type="caution">
    <text evidence="2">The sequence shown here is derived from an EMBL/GenBank/DDBJ whole genome shotgun (WGS) entry which is preliminary data.</text>
</comment>
<gene>
    <name evidence="2" type="ORF">KTT_21710</name>
</gene>
<evidence type="ECO:0000313" key="3">
    <source>
        <dbReference type="Proteomes" id="UP000287352"/>
    </source>
</evidence>
<dbReference type="PANTHER" id="PTHR38011:SF11">
    <property type="entry name" value="2,5-DIAMINO-6-RIBOSYLAMINO-4(3H)-PYRIMIDINONE 5'-PHOSPHATE REDUCTASE"/>
    <property type="match status" value="1"/>
</dbReference>
<dbReference type="InterPro" id="IPR024072">
    <property type="entry name" value="DHFR-like_dom_sf"/>
</dbReference>
<protein>
    <submittedName>
        <fullName evidence="2">Riboflavin biosynthesis protein RibD</fullName>
    </submittedName>
</protein>
<dbReference type="OrthoDB" id="195113at2"/>
<dbReference type="AlphaFoldDB" id="A0A401ZZU3"/>
<organism evidence="2 3">
    <name type="scientific">Tengunoibacter tsumagoiensis</name>
    <dbReference type="NCBI Taxonomy" id="2014871"/>
    <lineage>
        <taxon>Bacteria</taxon>
        <taxon>Bacillati</taxon>
        <taxon>Chloroflexota</taxon>
        <taxon>Ktedonobacteria</taxon>
        <taxon>Ktedonobacterales</taxon>
        <taxon>Dictyobacteraceae</taxon>
        <taxon>Tengunoibacter</taxon>
    </lineage>
</organism>
<dbReference type="InterPro" id="IPR050765">
    <property type="entry name" value="Riboflavin_Biosynth_HTPR"/>
</dbReference>
<accession>A0A401ZZU3</accession>
<keyword evidence="3" id="KW-1185">Reference proteome</keyword>
<dbReference type="GO" id="GO:0009231">
    <property type="term" value="P:riboflavin biosynthetic process"/>
    <property type="evidence" value="ECO:0007669"/>
    <property type="project" value="InterPro"/>
</dbReference>
<dbReference type="SUPFAM" id="SSF53597">
    <property type="entry name" value="Dihydrofolate reductase-like"/>
    <property type="match status" value="1"/>
</dbReference>
<dbReference type="Gene3D" id="3.40.430.10">
    <property type="entry name" value="Dihydrofolate Reductase, subunit A"/>
    <property type="match status" value="1"/>
</dbReference>
<dbReference type="PANTHER" id="PTHR38011">
    <property type="entry name" value="DIHYDROFOLATE REDUCTASE FAMILY PROTEIN (AFU_ORTHOLOGUE AFUA_8G06820)"/>
    <property type="match status" value="1"/>
</dbReference>
<name>A0A401ZZU3_9CHLR</name>
<proteinExistence type="predicted"/>